<evidence type="ECO:0000313" key="1">
    <source>
        <dbReference type="EMBL" id="KAE8969923.1"/>
    </source>
</evidence>
<evidence type="ECO:0000313" key="5">
    <source>
        <dbReference type="Proteomes" id="UP000434957"/>
    </source>
</evidence>
<dbReference type="Proteomes" id="UP000434957">
    <property type="component" value="Unassembled WGS sequence"/>
</dbReference>
<evidence type="ECO:0000313" key="2">
    <source>
        <dbReference type="EMBL" id="KAE8991602.1"/>
    </source>
</evidence>
<dbReference type="Proteomes" id="UP000429607">
    <property type="component" value="Unassembled WGS sequence"/>
</dbReference>
<sequence>MNLSPAVGADLLLLLRLSLVLLGLTRGRYFLRLLRPGRRSCASYGQRTRRRRTITAGLDTAYSTRHSAASFCISSRLRQRSEIP</sequence>
<evidence type="ECO:0000313" key="3">
    <source>
        <dbReference type="EMBL" id="KAE9281326.1"/>
    </source>
</evidence>
<dbReference type="EMBL" id="QXFV01002180">
    <property type="protein sequence ID" value="KAE8991602.1"/>
    <property type="molecule type" value="Genomic_DNA"/>
</dbReference>
<accession>A0A6A4C5F6</accession>
<dbReference type="AlphaFoldDB" id="A0A6A4C5F6"/>
<dbReference type="Proteomes" id="UP000435112">
    <property type="component" value="Unassembled WGS sequence"/>
</dbReference>
<dbReference type="EMBL" id="QXFT01003956">
    <property type="protein sequence ID" value="KAE9281326.1"/>
    <property type="molecule type" value="Genomic_DNA"/>
</dbReference>
<organism evidence="3 5">
    <name type="scientific">Phytophthora rubi</name>
    <dbReference type="NCBI Taxonomy" id="129364"/>
    <lineage>
        <taxon>Eukaryota</taxon>
        <taxon>Sar</taxon>
        <taxon>Stramenopiles</taxon>
        <taxon>Oomycota</taxon>
        <taxon>Peronosporomycetes</taxon>
        <taxon>Peronosporales</taxon>
        <taxon>Peronosporaceae</taxon>
        <taxon>Phytophthora</taxon>
    </lineage>
</organism>
<reference evidence="3 5" key="1">
    <citation type="submission" date="2018-08" db="EMBL/GenBank/DDBJ databases">
        <title>Genomic investigation of the strawberry pathogen Phytophthora fragariae indicates pathogenicity is determined by transcriptional variation in three key races.</title>
        <authorList>
            <person name="Adams T.M."/>
            <person name="Armitage A.D."/>
            <person name="Sobczyk M.K."/>
            <person name="Bates H.J."/>
            <person name="Dunwell J.M."/>
            <person name="Nellist C.F."/>
            <person name="Harrison R.J."/>
        </authorList>
    </citation>
    <scope>NUCLEOTIDE SEQUENCE [LARGE SCALE GENOMIC DNA]</scope>
    <source>
        <strain evidence="2 4">SCRP249</strain>
        <strain evidence="1 6">SCRP324</strain>
        <strain evidence="3 5">SCRP333</strain>
    </source>
</reference>
<name>A0A6A4C5F6_9STRA</name>
<dbReference type="EMBL" id="QXFU01004231">
    <property type="protein sequence ID" value="KAE8969923.1"/>
    <property type="molecule type" value="Genomic_DNA"/>
</dbReference>
<gene>
    <name evidence="2" type="ORF">PR001_g21176</name>
    <name evidence="1" type="ORF">PR002_g27280</name>
    <name evidence="3" type="ORF">PR003_g27708</name>
</gene>
<comment type="caution">
    <text evidence="3">The sequence shown here is derived from an EMBL/GenBank/DDBJ whole genome shotgun (WGS) entry which is preliminary data.</text>
</comment>
<evidence type="ECO:0000313" key="6">
    <source>
        <dbReference type="Proteomes" id="UP000435112"/>
    </source>
</evidence>
<proteinExistence type="predicted"/>
<evidence type="ECO:0000313" key="4">
    <source>
        <dbReference type="Proteomes" id="UP000429607"/>
    </source>
</evidence>
<protein>
    <submittedName>
        <fullName evidence="3">Uncharacterized protein</fullName>
    </submittedName>
</protein>
<keyword evidence="5" id="KW-1185">Reference proteome</keyword>